<feature type="domain" description="Ricin B lectin" evidence="2">
    <location>
        <begin position="51"/>
        <end position="181"/>
    </location>
</feature>
<dbReference type="SUPFAM" id="SSF50370">
    <property type="entry name" value="Ricin B-like lectins"/>
    <property type="match status" value="1"/>
</dbReference>
<keyword evidence="1" id="KW-0472">Membrane</keyword>
<sequence>MRKTEPTVPRRRHRGRWTSIALALGVPALVVPYLLLTRGDAEPVQVDSAAYYQFVSVRDGSALDVAGAEDGARIQQEKRATGAASLWQLKPVPGGFFQLVNHTSGKVLGVRGPATAEADVEQQPDTGAAAQQWQLLDTGDGQLKIVSRDSGMILGVTEGTGRRAVVQSRDRGGADQRWSLAKAAGPPGSHTWRDARIGGARQRITGSGGVLYAGPS</sequence>
<accession>A0A1H4Z8Q9</accession>
<dbReference type="InterPro" id="IPR035992">
    <property type="entry name" value="Ricin_B-like_lectins"/>
</dbReference>
<evidence type="ECO:0000313" key="3">
    <source>
        <dbReference type="EMBL" id="SED26636.1"/>
    </source>
</evidence>
<proteinExistence type="predicted"/>
<evidence type="ECO:0000259" key="2">
    <source>
        <dbReference type="SMART" id="SM00458"/>
    </source>
</evidence>
<keyword evidence="1" id="KW-0812">Transmembrane</keyword>
<reference evidence="4" key="1">
    <citation type="submission" date="2016-10" db="EMBL/GenBank/DDBJ databases">
        <authorList>
            <person name="Varghese N."/>
            <person name="Submissions S."/>
        </authorList>
    </citation>
    <scope>NUCLEOTIDE SEQUENCE [LARGE SCALE GENOMIC DNA]</scope>
    <source>
        <strain evidence="4">DSM 44544</strain>
    </source>
</reference>
<gene>
    <name evidence="3" type="ORF">SAMN04489727_7157</name>
</gene>
<dbReference type="SMART" id="SM00458">
    <property type="entry name" value="RICIN"/>
    <property type="match status" value="1"/>
</dbReference>
<keyword evidence="3" id="KW-0430">Lectin</keyword>
<dbReference type="PROSITE" id="PS50231">
    <property type="entry name" value="RICIN_B_LECTIN"/>
    <property type="match status" value="1"/>
</dbReference>
<feature type="transmembrane region" description="Helical" evidence="1">
    <location>
        <begin position="20"/>
        <end position="36"/>
    </location>
</feature>
<dbReference type="RefSeq" id="WP_091315799.1">
    <property type="nucleotide sequence ID" value="NZ_FNSO01000004.1"/>
</dbReference>
<keyword evidence="1" id="KW-1133">Transmembrane helix</keyword>
<dbReference type="STRING" id="208445.SAMN04489727_7157"/>
<dbReference type="AlphaFoldDB" id="A0A1H4Z8Q9"/>
<dbReference type="Pfam" id="PF14200">
    <property type="entry name" value="RicinB_lectin_2"/>
    <property type="match status" value="1"/>
</dbReference>
<protein>
    <submittedName>
        <fullName evidence="3">Ricin-type beta-trefoil lectin domain-like</fullName>
    </submittedName>
</protein>
<dbReference type="Gene3D" id="2.80.10.50">
    <property type="match status" value="1"/>
</dbReference>
<dbReference type="EMBL" id="FNSO01000004">
    <property type="protein sequence ID" value="SED26636.1"/>
    <property type="molecule type" value="Genomic_DNA"/>
</dbReference>
<organism evidence="3 4">
    <name type="scientific">Amycolatopsis tolypomycina</name>
    <dbReference type="NCBI Taxonomy" id="208445"/>
    <lineage>
        <taxon>Bacteria</taxon>
        <taxon>Bacillati</taxon>
        <taxon>Actinomycetota</taxon>
        <taxon>Actinomycetes</taxon>
        <taxon>Pseudonocardiales</taxon>
        <taxon>Pseudonocardiaceae</taxon>
        <taxon>Amycolatopsis</taxon>
    </lineage>
</organism>
<dbReference type="OrthoDB" id="4273937at2"/>
<keyword evidence="4" id="KW-1185">Reference proteome</keyword>
<evidence type="ECO:0000256" key="1">
    <source>
        <dbReference type="SAM" id="Phobius"/>
    </source>
</evidence>
<name>A0A1H4Z8Q9_9PSEU</name>
<dbReference type="InterPro" id="IPR000772">
    <property type="entry name" value="Ricin_B_lectin"/>
</dbReference>
<dbReference type="Proteomes" id="UP000199622">
    <property type="component" value="Unassembled WGS sequence"/>
</dbReference>
<dbReference type="GO" id="GO:0030246">
    <property type="term" value="F:carbohydrate binding"/>
    <property type="evidence" value="ECO:0007669"/>
    <property type="project" value="UniProtKB-KW"/>
</dbReference>
<evidence type="ECO:0000313" key="4">
    <source>
        <dbReference type="Proteomes" id="UP000199622"/>
    </source>
</evidence>